<gene>
    <name evidence="1" type="ORF">AYJ54_06075</name>
</gene>
<evidence type="ECO:0000313" key="2">
    <source>
        <dbReference type="Proteomes" id="UP000076959"/>
    </source>
</evidence>
<proteinExistence type="predicted"/>
<sequence>MTSQAIEDTEKKPDDHGKDFVEVSIDGKPKSIHRGSYTLPDLKQALGVDASLDLDVIEKDGAFHTIGDNERTTVKEGEKFISHVKKGGSS</sequence>
<name>A0A176YXE4_9BRAD</name>
<organism evidence="1 2">
    <name type="scientific">Bradyrhizobium centrolobii</name>
    <dbReference type="NCBI Taxonomy" id="1505087"/>
    <lineage>
        <taxon>Bacteria</taxon>
        <taxon>Pseudomonadati</taxon>
        <taxon>Pseudomonadota</taxon>
        <taxon>Alphaproteobacteria</taxon>
        <taxon>Hyphomicrobiales</taxon>
        <taxon>Nitrobacteraceae</taxon>
        <taxon>Bradyrhizobium</taxon>
    </lineage>
</organism>
<dbReference type="EMBL" id="LUUB01000040">
    <property type="protein sequence ID" value="OAF12396.1"/>
    <property type="molecule type" value="Genomic_DNA"/>
</dbReference>
<keyword evidence="2" id="KW-1185">Reference proteome</keyword>
<evidence type="ECO:0000313" key="1">
    <source>
        <dbReference type="EMBL" id="OAF12396.1"/>
    </source>
</evidence>
<dbReference type="Proteomes" id="UP000076959">
    <property type="component" value="Unassembled WGS sequence"/>
</dbReference>
<dbReference type="STRING" id="1505087.AYJ54_06075"/>
<accession>A0A176YXE4</accession>
<evidence type="ECO:0008006" key="3">
    <source>
        <dbReference type="Google" id="ProtNLM"/>
    </source>
</evidence>
<reference evidence="1 2" key="1">
    <citation type="submission" date="2016-03" db="EMBL/GenBank/DDBJ databases">
        <title>Draft Genome Sequence of the Strain BR 10245 (Bradyrhizobium sp.) isolated from nodules of Centrolobium paraense.</title>
        <authorList>
            <person name="Simoes-Araujo J.L.Sr."/>
            <person name="Barauna A.C."/>
            <person name="Silva K."/>
            <person name="Zilli J.E."/>
        </authorList>
    </citation>
    <scope>NUCLEOTIDE SEQUENCE [LARGE SCALE GENOMIC DNA]</scope>
    <source>
        <strain evidence="1 2">BR 10245</strain>
    </source>
</reference>
<comment type="caution">
    <text evidence="1">The sequence shown here is derived from an EMBL/GenBank/DDBJ whole genome shotgun (WGS) entry which is preliminary data.</text>
</comment>
<dbReference type="RefSeq" id="WP_063698875.1">
    <property type="nucleotide sequence ID" value="NZ_LUUB01000040.1"/>
</dbReference>
<dbReference type="OrthoDB" id="512401at2"/>
<protein>
    <recommendedName>
        <fullName evidence="3">Multi-ubiquitin domain-containing protein</fullName>
    </recommendedName>
</protein>
<dbReference type="AlphaFoldDB" id="A0A176YXE4"/>